<dbReference type="EMBL" id="LRBV02000005">
    <property type="status" value="NOT_ANNOTATED_CDS"/>
    <property type="molecule type" value="Genomic_DNA"/>
</dbReference>
<dbReference type="OMA" id="SCYANEF"/>
<proteinExistence type="predicted"/>
<dbReference type="Gramene" id="QL05p073579:mrna">
    <property type="protein sequence ID" value="QL05p073579:mrna"/>
    <property type="gene ID" value="QL05p073579"/>
</dbReference>
<dbReference type="Proteomes" id="UP000594261">
    <property type="component" value="Chromosome 5"/>
</dbReference>
<evidence type="ECO:0000313" key="2">
    <source>
        <dbReference type="Proteomes" id="UP000594261"/>
    </source>
</evidence>
<dbReference type="InParanoid" id="A0A7N2LSG9"/>
<dbReference type="AlphaFoldDB" id="A0A7N2LSG9"/>
<reference evidence="1" key="2">
    <citation type="submission" date="2021-01" db="UniProtKB">
        <authorList>
            <consortium name="EnsemblPlants"/>
        </authorList>
    </citation>
    <scope>IDENTIFICATION</scope>
</reference>
<keyword evidence="2" id="KW-1185">Reference proteome</keyword>
<reference evidence="1 2" key="1">
    <citation type="journal article" date="2016" name="G3 (Bethesda)">
        <title>First Draft Assembly and Annotation of the Genome of a California Endemic Oak Quercus lobata Nee (Fagaceae).</title>
        <authorList>
            <person name="Sork V.L."/>
            <person name="Fitz-Gibbon S.T."/>
            <person name="Puiu D."/>
            <person name="Crepeau M."/>
            <person name="Gugger P.F."/>
            <person name="Sherman R."/>
            <person name="Stevens K."/>
            <person name="Langley C.H."/>
            <person name="Pellegrini M."/>
            <person name="Salzberg S.L."/>
        </authorList>
    </citation>
    <scope>NUCLEOTIDE SEQUENCE [LARGE SCALE GENOMIC DNA]</scope>
    <source>
        <strain evidence="1 2">cv. SW786</strain>
    </source>
</reference>
<name>A0A7N2LSG9_QUELO</name>
<organism evidence="1 2">
    <name type="scientific">Quercus lobata</name>
    <name type="common">Valley oak</name>
    <dbReference type="NCBI Taxonomy" id="97700"/>
    <lineage>
        <taxon>Eukaryota</taxon>
        <taxon>Viridiplantae</taxon>
        <taxon>Streptophyta</taxon>
        <taxon>Embryophyta</taxon>
        <taxon>Tracheophyta</taxon>
        <taxon>Spermatophyta</taxon>
        <taxon>Magnoliopsida</taxon>
        <taxon>eudicotyledons</taxon>
        <taxon>Gunneridae</taxon>
        <taxon>Pentapetalae</taxon>
        <taxon>rosids</taxon>
        <taxon>fabids</taxon>
        <taxon>Fagales</taxon>
        <taxon>Fagaceae</taxon>
        <taxon>Quercus</taxon>
    </lineage>
</organism>
<protein>
    <submittedName>
        <fullName evidence="1">Uncharacterized protein</fullName>
    </submittedName>
</protein>
<sequence length="224" mass="25426">MLRSISVQSLIAIKVDNGRVKDPVFRCCVGLFLFGNSFSYGERTICATYYQKGGAPAVLENPECSSWVLSNNFYRNHTVNCLLAGFTNFEDGEKHFKERFFCDLDLQIPFLGENGSIEDVKVGMVAVFDHNGVEDSAKRATNLLKNYFLVHTYFLRDETYAFNKLMGPLSYKEDHDMVFPELNQVNKVDQLIRRIFFVKSLSAIHAPAQPLPPSSICSCYANEF</sequence>
<evidence type="ECO:0000313" key="1">
    <source>
        <dbReference type="EnsemblPlants" id="QL05p073579:mrna"/>
    </source>
</evidence>
<dbReference type="EnsemblPlants" id="QL05p073579:mrna">
    <property type="protein sequence ID" value="QL05p073579:mrna"/>
    <property type="gene ID" value="QL05p073579"/>
</dbReference>
<accession>A0A7N2LSG9</accession>